<keyword evidence="1" id="KW-0472">Membrane</keyword>
<feature type="transmembrane region" description="Helical" evidence="1">
    <location>
        <begin position="152"/>
        <end position="174"/>
    </location>
</feature>
<protein>
    <submittedName>
        <fullName evidence="2">Uncharacterized protein</fullName>
    </submittedName>
</protein>
<proteinExistence type="predicted"/>
<feature type="transmembrane region" description="Helical" evidence="1">
    <location>
        <begin position="6"/>
        <end position="25"/>
    </location>
</feature>
<comment type="caution">
    <text evidence="2">The sequence shown here is derived from an EMBL/GenBank/DDBJ whole genome shotgun (WGS) entry which is preliminary data.</text>
</comment>
<feature type="transmembrane region" description="Helical" evidence="1">
    <location>
        <begin position="186"/>
        <end position="205"/>
    </location>
</feature>
<dbReference type="Proteomes" id="UP000242288">
    <property type="component" value="Unassembled WGS sequence"/>
</dbReference>
<sequence>MKKISLFFLTVLFIMLLILYLRLFLQQKDFINEAKQTNSPVKAISYYERVILSYIPLSPYNREAVNGILEQCKKIDNEQKLYCYETLRSALYQVRSFYQPYREEIKRLEPLIAEIKTHEMIQWKYNNLSERDYQRLYNYNIEILRYDGSPSVFWSMVSVLSLFAWICSVCFIIFKGFKTPINKRYLLWGLTGFILFFSLWIIGLYNA</sequence>
<reference evidence="2 3" key="1">
    <citation type="submission" date="2018-01" db="EMBL/GenBank/DDBJ databases">
        <title>Metagenomic assembled genomes from two thermal pools in the Uzon Caldera, Kamchatka, Russia.</title>
        <authorList>
            <person name="Wilkins L."/>
            <person name="Ettinger C."/>
        </authorList>
    </citation>
    <scope>NUCLEOTIDE SEQUENCE [LARGE SCALE GENOMIC DNA]</scope>
    <source>
        <strain evidence="2">ZAV-04</strain>
    </source>
</reference>
<organism evidence="2 3">
    <name type="scientific">Thermodesulfovibrio aggregans</name>
    <dbReference type="NCBI Taxonomy" id="86166"/>
    <lineage>
        <taxon>Bacteria</taxon>
        <taxon>Pseudomonadati</taxon>
        <taxon>Nitrospirota</taxon>
        <taxon>Thermodesulfovibrionia</taxon>
        <taxon>Thermodesulfovibrionales</taxon>
        <taxon>Thermodesulfovibrionaceae</taxon>
        <taxon>Thermodesulfovibrio</taxon>
    </lineage>
</organism>
<gene>
    <name evidence="2" type="ORF">C0186_03150</name>
</gene>
<keyword evidence="1" id="KW-0812">Transmembrane</keyword>
<evidence type="ECO:0000313" key="2">
    <source>
        <dbReference type="EMBL" id="PMP71742.1"/>
    </source>
</evidence>
<accession>A0A2J6WMW6</accession>
<evidence type="ECO:0000256" key="1">
    <source>
        <dbReference type="SAM" id="Phobius"/>
    </source>
</evidence>
<name>A0A2J6WMW6_9BACT</name>
<dbReference type="EMBL" id="PNIO01000023">
    <property type="protein sequence ID" value="PMP71742.1"/>
    <property type="molecule type" value="Genomic_DNA"/>
</dbReference>
<evidence type="ECO:0000313" key="3">
    <source>
        <dbReference type="Proteomes" id="UP000242288"/>
    </source>
</evidence>
<keyword evidence="1" id="KW-1133">Transmembrane helix</keyword>
<dbReference type="AlphaFoldDB" id="A0A2J6WMW6"/>